<reference evidence="2 3" key="1">
    <citation type="submission" date="2018-10" db="EMBL/GenBank/DDBJ databases">
        <title>Falsibacillus sp. genome draft.</title>
        <authorList>
            <person name="Shi S."/>
        </authorList>
    </citation>
    <scope>NUCLEOTIDE SEQUENCE [LARGE SCALE GENOMIC DNA]</scope>
    <source>
        <strain evidence="2 3">GY 10110</strain>
    </source>
</reference>
<dbReference type="AlphaFoldDB" id="A0A3L7K1H4"/>
<keyword evidence="1" id="KW-1133">Transmembrane helix</keyword>
<dbReference type="Proteomes" id="UP000276770">
    <property type="component" value="Unassembled WGS sequence"/>
</dbReference>
<evidence type="ECO:0000313" key="2">
    <source>
        <dbReference type="EMBL" id="RLQ96204.1"/>
    </source>
</evidence>
<sequence>MKKNVRKIHFWIGIIASLFLFIESLTGIVMYFNGEDHGPRMQGAAGFQRPNFQLGSTDGSGSANIFSQGGQTFDDGPRGNARFQGFNGNRGGSSLQGTVRSLHTGIIGLIASIGMLLMTGTGLWISGQIFWTRRKNKNRKDRLPDEPKEITT</sequence>
<dbReference type="EMBL" id="RCVZ01000004">
    <property type="protein sequence ID" value="RLQ96204.1"/>
    <property type="molecule type" value="Genomic_DNA"/>
</dbReference>
<feature type="transmembrane region" description="Helical" evidence="1">
    <location>
        <begin position="12"/>
        <end position="32"/>
    </location>
</feature>
<keyword evidence="1" id="KW-0472">Membrane</keyword>
<keyword evidence="3" id="KW-1185">Reference proteome</keyword>
<feature type="transmembrane region" description="Helical" evidence="1">
    <location>
        <begin position="106"/>
        <end position="131"/>
    </location>
</feature>
<dbReference type="RefSeq" id="WP_121680056.1">
    <property type="nucleotide sequence ID" value="NZ_RCVZ01000004.1"/>
</dbReference>
<evidence type="ECO:0000256" key="1">
    <source>
        <dbReference type="SAM" id="Phobius"/>
    </source>
</evidence>
<accession>A0A3L7K1H4</accession>
<keyword evidence="1" id="KW-0812">Transmembrane</keyword>
<comment type="caution">
    <text evidence="2">The sequence shown here is derived from an EMBL/GenBank/DDBJ whole genome shotgun (WGS) entry which is preliminary data.</text>
</comment>
<protein>
    <submittedName>
        <fullName evidence="2">PepSY domain-containing protein</fullName>
    </submittedName>
</protein>
<organism evidence="2 3">
    <name type="scientific">Falsibacillus albus</name>
    <dbReference type="NCBI Taxonomy" id="2478915"/>
    <lineage>
        <taxon>Bacteria</taxon>
        <taxon>Bacillati</taxon>
        <taxon>Bacillota</taxon>
        <taxon>Bacilli</taxon>
        <taxon>Bacillales</taxon>
        <taxon>Bacillaceae</taxon>
        <taxon>Falsibacillus</taxon>
    </lineage>
</organism>
<proteinExistence type="predicted"/>
<dbReference type="OrthoDB" id="1787325at2"/>
<name>A0A3L7K1H4_9BACI</name>
<gene>
    <name evidence="2" type="ORF">D9X91_07900</name>
</gene>
<evidence type="ECO:0000313" key="3">
    <source>
        <dbReference type="Proteomes" id="UP000276770"/>
    </source>
</evidence>